<dbReference type="SMART" id="SM00471">
    <property type="entry name" value="HDc"/>
    <property type="match status" value="1"/>
</dbReference>
<dbReference type="InterPro" id="IPR006674">
    <property type="entry name" value="HD_domain"/>
</dbReference>
<dbReference type="InterPro" id="IPR006675">
    <property type="entry name" value="HDIG_dom"/>
</dbReference>
<dbReference type="Gene3D" id="1.10.3210.10">
    <property type="entry name" value="Hypothetical protein af1432"/>
    <property type="match status" value="1"/>
</dbReference>
<dbReference type="Pfam" id="PF01966">
    <property type="entry name" value="HD"/>
    <property type="match status" value="1"/>
</dbReference>
<name>D6XTB9_BACIE</name>
<dbReference type="Proteomes" id="UP000000271">
    <property type="component" value="Chromosome"/>
</dbReference>
<evidence type="ECO:0000313" key="2">
    <source>
        <dbReference type="EMBL" id="ADH99055.1"/>
    </source>
</evidence>
<dbReference type="STRING" id="439292.Bsel_1543"/>
<reference evidence="2" key="1">
    <citation type="submission" date="2009-10" db="EMBL/GenBank/DDBJ databases">
        <title>Complete sequence of Bacillus selenitireducens MLS10.</title>
        <authorList>
            <consortium name="US DOE Joint Genome Institute"/>
            <person name="Lucas S."/>
            <person name="Copeland A."/>
            <person name="Lapidus A."/>
            <person name="Glavina del Rio T."/>
            <person name="Dalin E."/>
            <person name="Tice H."/>
            <person name="Bruce D."/>
            <person name="Goodwin L."/>
            <person name="Pitluck S."/>
            <person name="Sims D."/>
            <person name="Brettin T."/>
            <person name="Detter J.C."/>
            <person name="Han C."/>
            <person name="Larimer F."/>
            <person name="Land M."/>
            <person name="Hauser L."/>
            <person name="Kyrpides N."/>
            <person name="Ovchinnikova G."/>
            <person name="Stolz J."/>
        </authorList>
    </citation>
    <scope>NUCLEOTIDE SEQUENCE [LARGE SCALE GENOMIC DNA]</scope>
    <source>
        <strain evidence="2">MLS10</strain>
    </source>
</reference>
<dbReference type="OrthoDB" id="2352233at2"/>
<evidence type="ECO:0000313" key="3">
    <source>
        <dbReference type="Proteomes" id="UP000000271"/>
    </source>
</evidence>
<dbReference type="HOGENOM" id="CLU_131352_0_0_9"/>
<dbReference type="InterPro" id="IPR003607">
    <property type="entry name" value="HD/PDEase_dom"/>
</dbReference>
<dbReference type="AlphaFoldDB" id="D6XTB9"/>
<dbReference type="RefSeq" id="WP_013172479.1">
    <property type="nucleotide sequence ID" value="NC_014219.1"/>
</dbReference>
<organism evidence="2 3">
    <name type="scientific">Bacillus selenitireducens (strain ATCC 700615 / DSM 15326 / MLS10)</name>
    <dbReference type="NCBI Taxonomy" id="439292"/>
    <lineage>
        <taxon>Bacteria</taxon>
        <taxon>Bacillati</taxon>
        <taxon>Bacillota</taxon>
        <taxon>Bacilli</taxon>
        <taxon>Bacillales</taxon>
        <taxon>Bacillaceae</taxon>
        <taxon>Salisediminibacterium</taxon>
    </lineage>
</organism>
<protein>
    <submittedName>
        <fullName evidence="2">Metal dependent phosphohydrolase</fullName>
    </submittedName>
</protein>
<keyword evidence="3" id="KW-1185">Reference proteome</keyword>
<gene>
    <name evidence="2" type="ordered locus">Bsel_1543</name>
</gene>
<dbReference type="CDD" id="cd00077">
    <property type="entry name" value="HDc"/>
    <property type="match status" value="1"/>
</dbReference>
<dbReference type="SUPFAM" id="SSF109604">
    <property type="entry name" value="HD-domain/PDEase-like"/>
    <property type="match status" value="1"/>
</dbReference>
<dbReference type="EMBL" id="CP001791">
    <property type="protein sequence ID" value="ADH99055.1"/>
    <property type="molecule type" value="Genomic_DNA"/>
</dbReference>
<dbReference type="NCBIfam" id="TIGR00277">
    <property type="entry name" value="HDIG"/>
    <property type="match status" value="1"/>
</dbReference>
<dbReference type="PROSITE" id="PS51831">
    <property type="entry name" value="HD"/>
    <property type="match status" value="1"/>
</dbReference>
<accession>D6XTB9</accession>
<dbReference type="eggNOG" id="COG1418">
    <property type="taxonomic scope" value="Bacteria"/>
</dbReference>
<sequence length="187" mass="21584">MARLTLAEIYSHPVAQKFVNRAGLAHSISTAFHAFRLAKERGVHPDLAVKAAFLHDMGHYQWYNNGEWDYEQYRLHDIHAIKGAERAHKLLIRLGEDRFKAKQIALAVLFHTNSFIPDGQVNRTPLQQIVADADEADEEPGGNHHYRKINISKAWRKIHELDKKIEEELAQFPYENTGDEQRLKTPD</sequence>
<dbReference type="KEGG" id="bse:Bsel_1543"/>
<dbReference type="GO" id="GO:0016787">
    <property type="term" value="F:hydrolase activity"/>
    <property type="evidence" value="ECO:0007669"/>
    <property type="project" value="UniProtKB-KW"/>
</dbReference>
<evidence type="ECO:0000259" key="1">
    <source>
        <dbReference type="PROSITE" id="PS51831"/>
    </source>
</evidence>
<proteinExistence type="predicted"/>
<feature type="domain" description="HD" evidence="1">
    <location>
        <begin position="23"/>
        <end position="139"/>
    </location>
</feature>